<dbReference type="Proteomes" id="UP001360560">
    <property type="component" value="Unassembled WGS sequence"/>
</dbReference>
<gene>
    <name evidence="5" type="ORF">DASC09_062990</name>
</gene>
<dbReference type="EMBL" id="BTFZ01000020">
    <property type="protein sequence ID" value="GMM38960.1"/>
    <property type="molecule type" value="Genomic_DNA"/>
</dbReference>
<evidence type="ECO:0000259" key="4">
    <source>
        <dbReference type="Pfam" id="PF16561"/>
    </source>
</evidence>
<feature type="compositionally biased region" description="Polar residues" evidence="3">
    <location>
        <begin position="207"/>
        <end position="223"/>
    </location>
</feature>
<feature type="compositionally biased region" description="Polar residues" evidence="3">
    <location>
        <begin position="107"/>
        <end position="117"/>
    </location>
</feature>
<comment type="caution">
    <text evidence="5">The sequence shown here is derived from an EMBL/GenBank/DDBJ whole genome shotgun (WGS) entry which is preliminary data.</text>
</comment>
<comment type="similarity">
    <text evidence="2">Belongs to the CRP1/MDG1 family.</text>
</comment>
<dbReference type="GO" id="GO:0007165">
    <property type="term" value="P:signal transduction"/>
    <property type="evidence" value="ECO:0007669"/>
    <property type="project" value="TreeGrafter"/>
</dbReference>
<evidence type="ECO:0000256" key="2">
    <source>
        <dbReference type="ARBA" id="ARBA00038216"/>
    </source>
</evidence>
<feature type="compositionally biased region" description="Basic and acidic residues" evidence="3">
    <location>
        <begin position="187"/>
        <end position="205"/>
    </location>
</feature>
<reference evidence="5 6" key="1">
    <citation type="journal article" date="2023" name="Elife">
        <title>Identification of key yeast species and microbe-microbe interactions impacting larval growth of Drosophila in the wild.</title>
        <authorList>
            <person name="Mure A."/>
            <person name="Sugiura Y."/>
            <person name="Maeda R."/>
            <person name="Honda K."/>
            <person name="Sakurai N."/>
            <person name="Takahashi Y."/>
            <person name="Watada M."/>
            <person name="Katoh T."/>
            <person name="Gotoh A."/>
            <person name="Gotoh Y."/>
            <person name="Taniguchi I."/>
            <person name="Nakamura K."/>
            <person name="Hayashi T."/>
            <person name="Katayama T."/>
            <person name="Uemura T."/>
            <person name="Hattori Y."/>
        </authorList>
    </citation>
    <scope>NUCLEOTIDE SEQUENCE [LARGE SCALE GENOMIC DNA]</scope>
    <source>
        <strain evidence="5 6">SC-9</strain>
    </source>
</reference>
<evidence type="ECO:0000256" key="3">
    <source>
        <dbReference type="SAM" id="MobiDB-lite"/>
    </source>
</evidence>
<feature type="domain" description="AMP-activated protein kinase glycogen-binding" evidence="4">
    <location>
        <begin position="8"/>
        <end position="85"/>
    </location>
</feature>
<dbReference type="InterPro" id="IPR014756">
    <property type="entry name" value="Ig_E-set"/>
</dbReference>
<organism evidence="5 6">
    <name type="scientific">Saccharomycopsis crataegensis</name>
    <dbReference type="NCBI Taxonomy" id="43959"/>
    <lineage>
        <taxon>Eukaryota</taxon>
        <taxon>Fungi</taxon>
        <taxon>Dikarya</taxon>
        <taxon>Ascomycota</taxon>
        <taxon>Saccharomycotina</taxon>
        <taxon>Saccharomycetes</taxon>
        <taxon>Saccharomycopsidaceae</taxon>
        <taxon>Saccharomycopsis</taxon>
    </lineage>
</organism>
<keyword evidence="6" id="KW-1185">Reference proteome</keyword>
<keyword evidence="1" id="KW-0597">Phosphoprotein</keyword>
<evidence type="ECO:0000256" key="1">
    <source>
        <dbReference type="ARBA" id="ARBA00022553"/>
    </source>
</evidence>
<feature type="compositionally biased region" description="Basic and acidic residues" evidence="3">
    <location>
        <begin position="159"/>
        <end position="175"/>
    </location>
</feature>
<feature type="region of interest" description="Disordered" evidence="3">
    <location>
        <begin position="152"/>
        <end position="223"/>
    </location>
</feature>
<feature type="region of interest" description="Disordered" evidence="3">
    <location>
        <begin position="91"/>
        <end position="119"/>
    </location>
</feature>
<dbReference type="CDD" id="cd02859">
    <property type="entry name" value="E_set_AMPKbeta_like_N"/>
    <property type="match status" value="1"/>
</dbReference>
<proteinExistence type="inferred from homology"/>
<dbReference type="InterPro" id="IPR032640">
    <property type="entry name" value="AMPK1_CBM"/>
</dbReference>
<dbReference type="Pfam" id="PF16561">
    <property type="entry name" value="AMPK1_CBM"/>
    <property type="match status" value="1"/>
</dbReference>
<name>A0AAV5QXW4_9ASCO</name>
<evidence type="ECO:0000313" key="6">
    <source>
        <dbReference type="Proteomes" id="UP001360560"/>
    </source>
</evidence>
<dbReference type="InterPro" id="IPR050827">
    <property type="entry name" value="CRP1_MDG1_kinase"/>
</dbReference>
<dbReference type="RefSeq" id="XP_064855955.1">
    <property type="nucleotide sequence ID" value="XM_064999883.1"/>
</dbReference>
<dbReference type="GO" id="GO:0019901">
    <property type="term" value="F:protein kinase binding"/>
    <property type="evidence" value="ECO:0007669"/>
    <property type="project" value="TreeGrafter"/>
</dbReference>
<evidence type="ECO:0000313" key="5">
    <source>
        <dbReference type="EMBL" id="GMM38960.1"/>
    </source>
</evidence>
<dbReference type="Gene3D" id="2.60.40.10">
    <property type="entry name" value="Immunoglobulins"/>
    <property type="match status" value="1"/>
</dbReference>
<accession>A0AAV5QXW4</accession>
<protein>
    <recommendedName>
        <fullName evidence="4">AMP-activated protein kinase glycogen-binding domain-containing protein</fullName>
    </recommendedName>
</protein>
<dbReference type="GO" id="GO:0031588">
    <property type="term" value="C:nucleotide-activated protein kinase complex"/>
    <property type="evidence" value="ECO:0007669"/>
    <property type="project" value="TreeGrafter"/>
</dbReference>
<sequence>MHGDSVLYTFEWPSGASKVVVTGTFDNWSQSTQLTKLDPDSKFMATISLPKYEKALFKYVVDGQWITSSKHAVEIDFAGIQNNVVYPEELSKFTNPDDTENDKENENPSYKDNSNKTVENKLAEVVEKISPSERKNYSETYSLSSNETLDTASIGRAPIRKESQYDVGDRSEKSQSAENTSKLLTQGERELKEKSPDLDESDKKQITRSNSEYSMVTSIPSNKKNAEKSLQSCNVAIDNQSHFCAQKSNTESSVFTSIEPPIHLGNKEVGNGMKEIVGDHTPCDDQGMILNSLHLDDLGLSASIKSISSNEIFSSTHGSLSHFNMNGSSENIESNNELSHFDEAFMSTIEHDHPTPSRSIGHRQSWSSSIVSRVKKIFR</sequence>
<dbReference type="GO" id="GO:0005737">
    <property type="term" value="C:cytoplasm"/>
    <property type="evidence" value="ECO:0007669"/>
    <property type="project" value="TreeGrafter"/>
</dbReference>
<dbReference type="PANTHER" id="PTHR10343:SF81">
    <property type="entry name" value="CRUCIFORM DNA-RECOGNIZING PROTEIN 1-RELATED"/>
    <property type="match status" value="1"/>
</dbReference>
<dbReference type="GO" id="GO:0005634">
    <property type="term" value="C:nucleus"/>
    <property type="evidence" value="ECO:0007669"/>
    <property type="project" value="TreeGrafter"/>
</dbReference>
<dbReference type="AlphaFoldDB" id="A0AAV5QXW4"/>
<dbReference type="PANTHER" id="PTHR10343">
    <property type="entry name" value="5'-AMP-ACTIVATED PROTEIN KINASE , BETA SUBUNIT"/>
    <property type="match status" value="1"/>
</dbReference>
<dbReference type="GeneID" id="90076948"/>
<dbReference type="SUPFAM" id="SSF81296">
    <property type="entry name" value="E set domains"/>
    <property type="match status" value="1"/>
</dbReference>
<dbReference type="InterPro" id="IPR013783">
    <property type="entry name" value="Ig-like_fold"/>
</dbReference>